<dbReference type="AlphaFoldDB" id="A0A371H8J4"/>
<protein>
    <submittedName>
        <fullName evidence="1">Copia protein</fullName>
    </submittedName>
</protein>
<keyword evidence="2" id="KW-1185">Reference proteome</keyword>
<name>A0A371H8J4_MUCPR</name>
<reference evidence="1" key="1">
    <citation type="submission" date="2018-05" db="EMBL/GenBank/DDBJ databases">
        <title>Draft genome of Mucuna pruriens seed.</title>
        <authorList>
            <person name="Nnadi N.E."/>
            <person name="Vos R."/>
            <person name="Hasami M.H."/>
            <person name="Devisetty U.K."/>
            <person name="Aguiy J.C."/>
        </authorList>
    </citation>
    <scope>NUCLEOTIDE SEQUENCE [LARGE SCALE GENOMIC DNA]</scope>
    <source>
        <strain evidence="1">JCA_2017</strain>
    </source>
</reference>
<evidence type="ECO:0000313" key="1">
    <source>
        <dbReference type="EMBL" id="RDX99119.1"/>
    </source>
</evidence>
<feature type="non-terminal residue" evidence="1">
    <location>
        <position position="1"/>
    </location>
</feature>
<dbReference type="EMBL" id="QJKJ01003302">
    <property type="protein sequence ID" value="RDX99119.1"/>
    <property type="molecule type" value="Genomic_DNA"/>
</dbReference>
<accession>A0A371H8J4</accession>
<dbReference type="OrthoDB" id="1421472at2759"/>
<comment type="caution">
    <text evidence="1">The sequence shown here is derived from an EMBL/GenBank/DDBJ whole genome shotgun (WGS) entry which is preliminary data.</text>
</comment>
<sequence>MDLFCDNKTTTKIAHNPVQHDCTKHIEIDRHFIKQNLEEKVIKFLFVQSEYQLVDMLTKVVSSKVFHKSLDKLVILV</sequence>
<dbReference type="Proteomes" id="UP000257109">
    <property type="component" value="Unassembled WGS sequence"/>
</dbReference>
<dbReference type="CDD" id="cd09272">
    <property type="entry name" value="RNase_HI_RT_Ty1"/>
    <property type="match status" value="1"/>
</dbReference>
<organism evidence="1 2">
    <name type="scientific">Mucuna pruriens</name>
    <name type="common">Velvet bean</name>
    <name type="synonym">Dolichos pruriens</name>
    <dbReference type="NCBI Taxonomy" id="157652"/>
    <lineage>
        <taxon>Eukaryota</taxon>
        <taxon>Viridiplantae</taxon>
        <taxon>Streptophyta</taxon>
        <taxon>Embryophyta</taxon>
        <taxon>Tracheophyta</taxon>
        <taxon>Spermatophyta</taxon>
        <taxon>Magnoliopsida</taxon>
        <taxon>eudicotyledons</taxon>
        <taxon>Gunneridae</taxon>
        <taxon>Pentapetalae</taxon>
        <taxon>rosids</taxon>
        <taxon>fabids</taxon>
        <taxon>Fabales</taxon>
        <taxon>Fabaceae</taxon>
        <taxon>Papilionoideae</taxon>
        <taxon>50 kb inversion clade</taxon>
        <taxon>NPAAA clade</taxon>
        <taxon>indigoferoid/millettioid clade</taxon>
        <taxon>Phaseoleae</taxon>
        <taxon>Mucuna</taxon>
    </lineage>
</organism>
<gene>
    <name evidence="1" type="primary">GIP</name>
    <name evidence="1" type="ORF">CR513_17879</name>
</gene>
<proteinExistence type="predicted"/>
<evidence type="ECO:0000313" key="2">
    <source>
        <dbReference type="Proteomes" id="UP000257109"/>
    </source>
</evidence>